<feature type="transmembrane region" description="Helical" evidence="5">
    <location>
        <begin position="432"/>
        <end position="452"/>
    </location>
</feature>
<dbReference type="STRING" id="77586.A0A0D9XA57"/>
<dbReference type="Gramene" id="LPERR08G18370.1">
    <property type="protein sequence ID" value="LPERR08G18370.1"/>
    <property type="gene ID" value="LPERR08G18370"/>
</dbReference>
<dbReference type="InterPro" id="IPR010658">
    <property type="entry name" value="Nodulin-like"/>
</dbReference>
<evidence type="ECO:0000259" key="6">
    <source>
        <dbReference type="Pfam" id="PF06813"/>
    </source>
</evidence>
<keyword evidence="3 5" id="KW-1133">Transmembrane helix</keyword>
<dbReference type="InterPro" id="IPR036259">
    <property type="entry name" value="MFS_trans_sf"/>
</dbReference>
<dbReference type="Pfam" id="PF23262">
    <property type="entry name" value="NFD4_C"/>
    <property type="match status" value="1"/>
</dbReference>
<evidence type="ECO:0000313" key="9">
    <source>
        <dbReference type="Proteomes" id="UP000032180"/>
    </source>
</evidence>
<dbReference type="PANTHER" id="PTHR21576">
    <property type="entry name" value="UNCHARACTERIZED NODULIN-LIKE PROTEIN"/>
    <property type="match status" value="1"/>
</dbReference>
<dbReference type="CDD" id="cd17354">
    <property type="entry name" value="MFS_Mch1p_like"/>
    <property type="match status" value="1"/>
</dbReference>
<dbReference type="InterPro" id="IPR056555">
    <property type="entry name" value="NFD4_C"/>
</dbReference>
<keyword evidence="4 5" id="KW-0472">Membrane</keyword>
<evidence type="ECO:0000256" key="1">
    <source>
        <dbReference type="ARBA" id="ARBA00004141"/>
    </source>
</evidence>
<evidence type="ECO:0000256" key="2">
    <source>
        <dbReference type="ARBA" id="ARBA00022692"/>
    </source>
</evidence>
<feature type="transmembrane region" description="Helical" evidence="5">
    <location>
        <begin position="557"/>
        <end position="580"/>
    </location>
</feature>
<dbReference type="Gene3D" id="1.20.1250.20">
    <property type="entry name" value="MFS general substrate transporter like domains"/>
    <property type="match status" value="1"/>
</dbReference>
<feature type="transmembrane region" description="Helical" evidence="5">
    <location>
        <begin position="148"/>
        <end position="168"/>
    </location>
</feature>
<feature type="domain" description="NFD4 C-terminal" evidence="7">
    <location>
        <begin position="360"/>
        <end position="522"/>
    </location>
</feature>
<keyword evidence="2 5" id="KW-0812">Transmembrane</keyword>
<feature type="transmembrane region" description="Helical" evidence="5">
    <location>
        <begin position="16"/>
        <end position="36"/>
    </location>
</feature>
<dbReference type="eggNOG" id="ENOG502QSPA">
    <property type="taxonomic scope" value="Eukaryota"/>
</dbReference>
<dbReference type="EnsemblPlants" id="LPERR08G18370.1">
    <property type="protein sequence ID" value="LPERR08G18370.1"/>
    <property type="gene ID" value="LPERR08G18370"/>
</dbReference>
<sequence length="595" mass="64501">MVDVGGRMRGFVRNRWLVFVAAMWMQSVAGVGYLFGSISPVIKSSLGYNQRQVAGLGVAKDLGDSVGFLAGTLCAVLPLWAAVLVGAVQNLVGYGWVWLAVTHRAPVPPLWVMCLLIFIGTNGETYFNTAALVSCVQNFPKSRGPIVGILKGFAGLSGAILTQMYAMMHSPDHAALIFMVAVGPTMVVIALMFIVRPVGGHRQVRPSDGTSFMFVYSVCLLLAAYLMGVMILGDIVDLSHTVMVLLTIILIVLLLVPIVIPVILSFFSDNDESAYASLLQSPRKEEASASTPSEEQTEVIFSEVEDEKPKDVDLLPASERQKRIAELQTRLFQAAAEGAVRVKRRKGPRRGEDFTLMQALIKADLWLLFFSLLLGSGSGLTVIDNLGQMSQSLGYEDSHIFVSMISIWNFLGRIGGGYFSEIIVKDYAYPRAIALATAQVFMAIGHFSFAMAWPGAMYIGTLLVGIGYGAHWAIVPAAASELFGLKNFGALYNFLTIANPAGSLVFSGIIASGIYDSEAEKQARQHHNSTLMAMPGRFVGMFSEATEPLKCEGAICFFLSSLIMSGFCIVAVVLSLILVYRTKIVYTNLYGNPRT</sequence>
<reference evidence="8" key="3">
    <citation type="submission" date="2015-04" db="UniProtKB">
        <authorList>
            <consortium name="EnsemblPlants"/>
        </authorList>
    </citation>
    <scope>IDENTIFICATION</scope>
</reference>
<evidence type="ECO:0000259" key="7">
    <source>
        <dbReference type="Pfam" id="PF23262"/>
    </source>
</evidence>
<dbReference type="GO" id="GO:0016020">
    <property type="term" value="C:membrane"/>
    <property type="evidence" value="ECO:0007669"/>
    <property type="project" value="UniProtKB-SubCell"/>
</dbReference>
<feature type="transmembrane region" description="Helical" evidence="5">
    <location>
        <begin position="359"/>
        <end position="380"/>
    </location>
</feature>
<organism evidence="8 9">
    <name type="scientific">Leersia perrieri</name>
    <dbReference type="NCBI Taxonomy" id="77586"/>
    <lineage>
        <taxon>Eukaryota</taxon>
        <taxon>Viridiplantae</taxon>
        <taxon>Streptophyta</taxon>
        <taxon>Embryophyta</taxon>
        <taxon>Tracheophyta</taxon>
        <taxon>Spermatophyta</taxon>
        <taxon>Magnoliopsida</taxon>
        <taxon>Liliopsida</taxon>
        <taxon>Poales</taxon>
        <taxon>Poaceae</taxon>
        <taxon>BOP clade</taxon>
        <taxon>Oryzoideae</taxon>
        <taxon>Oryzeae</taxon>
        <taxon>Oryzinae</taxon>
        <taxon>Leersia</taxon>
    </lineage>
</organism>
<feature type="transmembrane region" description="Helical" evidence="5">
    <location>
        <begin position="491"/>
        <end position="515"/>
    </location>
</feature>
<comment type="subcellular location">
    <subcellularLocation>
        <location evidence="1">Membrane</location>
        <topology evidence="1">Multi-pass membrane protein</topology>
    </subcellularLocation>
</comment>
<dbReference type="SUPFAM" id="SSF103473">
    <property type="entry name" value="MFS general substrate transporter"/>
    <property type="match status" value="2"/>
</dbReference>
<feature type="transmembrane region" description="Helical" evidence="5">
    <location>
        <begin position="242"/>
        <end position="267"/>
    </location>
</feature>
<reference evidence="8 9" key="1">
    <citation type="submission" date="2012-08" db="EMBL/GenBank/DDBJ databases">
        <title>Oryza genome evolution.</title>
        <authorList>
            <person name="Wing R.A."/>
        </authorList>
    </citation>
    <scope>NUCLEOTIDE SEQUENCE</scope>
</reference>
<evidence type="ECO:0000256" key="3">
    <source>
        <dbReference type="ARBA" id="ARBA00022989"/>
    </source>
</evidence>
<dbReference type="HOGENOM" id="CLU_021715_1_0_1"/>
<dbReference type="Proteomes" id="UP000032180">
    <property type="component" value="Chromosome 8"/>
</dbReference>
<feature type="transmembrane region" description="Helical" evidence="5">
    <location>
        <begin position="458"/>
        <end position="479"/>
    </location>
</feature>
<name>A0A0D9XA57_9ORYZ</name>
<feature type="transmembrane region" description="Helical" evidence="5">
    <location>
        <begin position="400"/>
        <end position="420"/>
    </location>
</feature>
<reference evidence="9" key="2">
    <citation type="submission" date="2013-12" db="EMBL/GenBank/DDBJ databases">
        <authorList>
            <person name="Yu Y."/>
            <person name="Lee S."/>
            <person name="de Baynast K."/>
            <person name="Wissotski M."/>
            <person name="Liu L."/>
            <person name="Talag J."/>
            <person name="Goicoechea J."/>
            <person name="Angelova A."/>
            <person name="Jetty R."/>
            <person name="Kudrna D."/>
            <person name="Golser W."/>
            <person name="Rivera L."/>
            <person name="Zhang J."/>
            <person name="Wing R."/>
        </authorList>
    </citation>
    <scope>NUCLEOTIDE SEQUENCE</scope>
</reference>
<accession>A0A0D9XA57</accession>
<feature type="transmembrane region" description="Helical" evidence="5">
    <location>
        <begin position="214"/>
        <end position="236"/>
    </location>
</feature>
<feature type="domain" description="Nodulin-like" evidence="6">
    <location>
        <begin position="15"/>
        <end position="262"/>
    </location>
</feature>
<dbReference type="PANTHER" id="PTHR21576:SF73">
    <property type="entry name" value="F1C9.29 PROTEIN-RELATED"/>
    <property type="match status" value="1"/>
</dbReference>
<proteinExistence type="predicted"/>
<evidence type="ECO:0000256" key="5">
    <source>
        <dbReference type="SAM" id="Phobius"/>
    </source>
</evidence>
<feature type="transmembrane region" description="Helical" evidence="5">
    <location>
        <begin position="66"/>
        <end position="88"/>
    </location>
</feature>
<dbReference type="Pfam" id="PF06813">
    <property type="entry name" value="Nodulin-like"/>
    <property type="match status" value="1"/>
</dbReference>
<protein>
    <submittedName>
        <fullName evidence="8">Uncharacterized protein</fullName>
    </submittedName>
</protein>
<dbReference type="AlphaFoldDB" id="A0A0D9XA57"/>
<evidence type="ECO:0000256" key="4">
    <source>
        <dbReference type="ARBA" id="ARBA00023136"/>
    </source>
</evidence>
<feature type="transmembrane region" description="Helical" evidence="5">
    <location>
        <begin position="174"/>
        <end position="194"/>
    </location>
</feature>
<evidence type="ECO:0000313" key="8">
    <source>
        <dbReference type="EnsemblPlants" id="LPERR08G18370.1"/>
    </source>
</evidence>
<keyword evidence="9" id="KW-1185">Reference proteome</keyword>